<dbReference type="Gene3D" id="3.40.50.10420">
    <property type="entry name" value="NagB/RpiA/CoA transferase-like"/>
    <property type="match status" value="1"/>
</dbReference>
<name>D6U7U7_KTERA</name>
<dbReference type="Proteomes" id="UP000004508">
    <property type="component" value="Unassembled WGS sequence"/>
</dbReference>
<dbReference type="OrthoDB" id="9794157at2"/>
<dbReference type="InterPro" id="IPR003741">
    <property type="entry name" value="LUD_dom"/>
</dbReference>
<dbReference type="InterPro" id="IPR024185">
    <property type="entry name" value="FTHF_cligase-like_sf"/>
</dbReference>
<evidence type="ECO:0000313" key="3">
    <source>
        <dbReference type="Proteomes" id="UP000004508"/>
    </source>
</evidence>
<gene>
    <name evidence="2" type="ORF">Krac_0490</name>
</gene>
<comment type="caution">
    <text evidence="2">The sequence shown here is derived from an EMBL/GenBank/DDBJ whole genome shotgun (WGS) entry which is preliminary data.</text>
</comment>
<dbReference type="Pfam" id="PF02589">
    <property type="entry name" value="LUD_dom"/>
    <property type="match status" value="1"/>
</dbReference>
<dbReference type="STRING" id="485913.Krac_0490"/>
<dbReference type="PANTHER" id="PTHR43682">
    <property type="entry name" value="LACTATE UTILIZATION PROTEIN C"/>
    <property type="match status" value="1"/>
</dbReference>
<keyword evidence="3" id="KW-1185">Reference proteome</keyword>
<dbReference type="InParanoid" id="D6U7U7"/>
<sequence>MSAREEILTAIRQRHPPSRALPEVPDFHQATDGLIDRFTAALARLDGNSVTEPPPDLHQWLSEAFPDASRICSAVPELTGTVTPAAFSDWAAPADVDVTIVRTPLGVAETGSILVTEKELEVTTSAVLAQHLVVLLDPADLVENIHDAYRHPSFQEAAYAVLLSGPSGSADIGGKTVHPAQGITTLTVILLPRPGVEEDPEASNSHTAT</sequence>
<dbReference type="AlphaFoldDB" id="D6U7U7"/>
<reference evidence="2 3" key="1">
    <citation type="journal article" date="2011" name="Stand. Genomic Sci.">
        <title>Non-contiguous finished genome sequence and contextual data of the filamentous soil bacterium Ktedonobacter racemifer type strain (SOSP1-21).</title>
        <authorList>
            <person name="Chang Y.J."/>
            <person name="Land M."/>
            <person name="Hauser L."/>
            <person name="Chertkov O."/>
            <person name="Del Rio T.G."/>
            <person name="Nolan M."/>
            <person name="Copeland A."/>
            <person name="Tice H."/>
            <person name="Cheng J.F."/>
            <person name="Lucas S."/>
            <person name="Han C."/>
            <person name="Goodwin L."/>
            <person name="Pitluck S."/>
            <person name="Ivanova N."/>
            <person name="Ovchinikova G."/>
            <person name="Pati A."/>
            <person name="Chen A."/>
            <person name="Palaniappan K."/>
            <person name="Mavromatis K."/>
            <person name="Liolios K."/>
            <person name="Brettin T."/>
            <person name="Fiebig A."/>
            <person name="Rohde M."/>
            <person name="Abt B."/>
            <person name="Goker M."/>
            <person name="Detter J.C."/>
            <person name="Woyke T."/>
            <person name="Bristow J."/>
            <person name="Eisen J.A."/>
            <person name="Markowitz V."/>
            <person name="Hugenholtz P."/>
            <person name="Kyrpides N.C."/>
            <person name="Klenk H.P."/>
            <person name="Lapidus A."/>
        </authorList>
    </citation>
    <scope>NUCLEOTIDE SEQUENCE [LARGE SCALE GENOMIC DNA]</scope>
    <source>
        <strain evidence="3">DSM 44963</strain>
    </source>
</reference>
<dbReference type="EMBL" id="ADVG01000005">
    <property type="protein sequence ID" value="EFH79958.1"/>
    <property type="molecule type" value="Genomic_DNA"/>
</dbReference>
<dbReference type="InterPro" id="IPR037171">
    <property type="entry name" value="NagB/RpiA_transferase-like"/>
</dbReference>
<evidence type="ECO:0000259" key="1">
    <source>
        <dbReference type="Pfam" id="PF02589"/>
    </source>
</evidence>
<organism evidence="2 3">
    <name type="scientific">Ktedonobacter racemifer DSM 44963</name>
    <dbReference type="NCBI Taxonomy" id="485913"/>
    <lineage>
        <taxon>Bacteria</taxon>
        <taxon>Bacillati</taxon>
        <taxon>Chloroflexota</taxon>
        <taxon>Ktedonobacteria</taxon>
        <taxon>Ktedonobacterales</taxon>
        <taxon>Ktedonobacteraceae</taxon>
        <taxon>Ktedonobacter</taxon>
    </lineage>
</organism>
<protein>
    <recommendedName>
        <fullName evidence="1">LUD domain-containing protein</fullName>
    </recommendedName>
</protein>
<evidence type="ECO:0000313" key="2">
    <source>
        <dbReference type="EMBL" id="EFH79958.1"/>
    </source>
</evidence>
<dbReference type="RefSeq" id="WP_007922195.1">
    <property type="nucleotide sequence ID" value="NZ_ADVG01000005.1"/>
</dbReference>
<accession>D6U7U7</accession>
<dbReference type="eggNOG" id="COG1556">
    <property type="taxonomic scope" value="Bacteria"/>
</dbReference>
<dbReference type="SUPFAM" id="SSF100950">
    <property type="entry name" value="NagB/RpiA/CoA transferase-like"/>
    <property type="match status" value="1"/>
</dbReference>
<dbReference type="PANTHER" id="PTHR43682:SF1">
    <property type="entry name" value="LACTATE UTILIZATION PROTEIN C"/>
    <property type="match status" value="1"/>
</dbReference>
<proteinExistence type="predicted"/>
<feature type="domain" description="LUD" evidence="1">
    <location>
        <begin position="95"/>
        <end position="191"/>
    </location>
</feature>